<reference evidence="1 2" key="1">
    <citation type="submission" date="2021-07" db="EMBL/GenBank/DDBJ databases">
        <title>Paenibacillus radiodurans sp. nov., isolated from the southeastern edge of Tengger Desert.</title>
        <authorList>
            <person name="Zhang G."/>
        </authorList>
    </citation>
    <scope>NUCLEOTIDE SEQUENCE [LARGE SCALE GENOMIC DNA]</scope>
    <source>
        <strain evidence="1 2">CCM 7311</strain>
    </source>
</reference>
<evidence type="ECO:0000313" key="2">
    <source>
        <dbReference type="Proteomes" id="UP001519887"/>
    </source>
</evidence>
<protein>
    <submittedName>
        <fullName evidence="1">Uncharacterized protein</fullName>
    </submittedName>
</protein>
<dbReference type="RefSeq" id="WP_210046082.1">
    <property type="nucleotide sequence ID" value="NZ_JBHLVU010000028.1"/>
</dbReference>
<dbReference type="SUPFAM" id="SSF54001">
    <property type="entry name" value="Cysteine proteinases"/>
    <property type="match status" value="1"/>
</dbReference>
<accession>A0ABS7C5G4</accession>
<evidence type="ECO:0000313" key="1">
    <source>
        <dbReference type="EMBL" id="MBW7456137.1"/>
    </source>
</evidence>
<gene>
    <name evidence="1" type="ORF">K0U00_19080</name>
</gene>
<dbReference type="Proteomes" id="UP001519887">
    <property type="component" value="Unassembled WGS sequence"/>
</dbReference>
<proteinExistence type="predicted"/>
<name>A0ABS7C5G4_9BACL</name>
<sequence length="187" mass="21160">MNDQKTIYVLMTDTGTLFTRMIKFVTKAPRNHASIAFDSDLKDVYSFGRKQPLNPLSGGFVKEDMKGKLFGKAVCAVYSCTISRSAYERMQAYIQAIEANKENYKYNLIGLFGVMLNMEFQRENAYFCTQFVAKVFEHSGLPIADKPASLVTPGDLENSAALQLEFQGELERYIQRQSTAKQEMKTA</sequence>
<dbReference type="InterPro" id="IPR038765">
    <property type="entry name" value="Papain-like_cys_pep_sf"/>
</dbReference>
<comment type="caution">
    <text evidence="1">The sequence shown here is derived from an EMBL/GenBank/DDBJ whole genome shotgun (WGS) entry which is preliminary data.</text>
</comment>
<keyword evidence="2" id="KW-1185">Reference proteome</keyword>
<dbReference type="EMBL" id="JAHZIK010000507">
    <property type="protein sequence ID" value="MBW7456137.1"/>
    <property type="molecule type" value="Genomic_DNA"/>
</dbReference>
<organism evidence="1 2">
    <name type="scientific">Paenibacillus sepulcri</name>
    <dbReference type="NCBI Taxonomy" id="359917"/>
    <lineage>
        <taxon>Bacteria</taxon>
        <taxon>Bacillati</taxon>
        <taxon>Bacillota</taxon>
        <taxon>Bacilli</taxon>
        <taxon>Bacillales</taxon>
        <taxon>Paenibacillaceae</taxon>
        <taxon>Paenibacillus</taxon>
    </lineage>
</organism>
<dbReference type="Gene3D" id="3.90.1720.10">
    <property type="entry name" value="endopeptidase domain like (from Nostoc punctiforme)"/>
    <property type="match status" value="1"/>
</dbReference>